<organism evidence="1 2">
    <name type="scientific">Elysia marginata</name>
    <dbReference type="NCBI Taxonomy" id="1093978"/>
    <lineage>
        <taxon>Eukaryota</taxon>
        <taxon>Metazoa</taxon>
        <taxon>Spiralia</taxon>
        <taxon>Lophotrochozoa</taxon>
        <taxon>Mollusca</taxon>
        <taxon>Gastropoda</taxon>
        <taxon>Heterobranchia</taxon>
        <taxon>Euthyneura</taxon>
        <taxon>Panpulmonata</taxon>
        <taxon>Sacoglossa</taxon>
        <taxon>Placobranchoidea</taxon>
        <taxon>Plakobranchidae</taxon>
        <taxon>Elysia</taxon>
    </lineage>
</organism>
<name>A0AAV4GK24_9GAST</name>
<sequence>MSAALIRLIINGQSGNQGQKRVSMFVCMGGEGGDKDLVVAVIPRPLKSALSNWYPSGLVFRPAPLTRSAFSHYWRQTKIKRFRILLREIVTGAHNKTECVGFPQPPRRSFSLDQPRSLLDVQDSQRSRAWAYRSSPGVVNVTVRIAGPGQFRSIRSLRGGVFVFEKGEGEG</sequence>
<gene>
    <name evidence="1" type="ORF">ElyMa_002457500</name>
</gene>
<keyword evidence="2" id="KW-1185">Reference proteome</keyword>
<accession>A0AAV4GK24</accession>
<evidence type="ECO:0000313" key="2">
    <source>
        <dbReference type="Proteomes" id="UP000762676"/>
    </source>
</evidence>
<comment type="caution">
    <text evidence="1">The sequence shown here is derived from an EMBL/GenBank/DDBJ whole genome shotgun (WGS) entry which is preliminary data.</text>
</comment>
<dbReference type="AlphaFoldDB" id="A0AAV4GK24"/>
<dbReference type="Proteomes" id="UP000762676">
    <property type="component" value="Unassembled WGS sequence"/>
</dbReference>
<reference evidence="1 2" key="1">
    <citation type="journal article" date="2021" name="Elife">
        <title>Chloroplast acquisition without the gene transfer in kleptoplastic sea slugs, Plakobranchus ocellatus.</title>
        <authorList>
            <person name="Maeda T."/>
            <person name="Takahashi S."/>
            <person name="Yoshida T."/>
            <person name="Shimamura S."/>
            <person name="Takaki Y."/>
            <person name="Nagai Y."/>
            <person name="Toyoda A."/>
            <person name="Suzuki Y."/>
            <person name="Arimoto A."/>
            <person name="Ishii H."/>
            <person name="Satoh N."/>
            <person name="Nishiyama T."/>
            <person name="Hasebe M."/>
            <person name="Maruyama T."/>
            <person name="Minagawa J."/>
            <person name="Obokata J."/>
            <person name="Shigenobu S."/>
        </authorList>
    </citation>
    <scope>NUCLEOTIDE SEQUENCE [LARGE SCALE GENOMIC DNA]</scope>
</reference>
<proteinExistence type="predicted"/>
<protein>
    <submittedName>
        <fullName evidence="1">Uncharacterized protein</fullName>
    </submittedName>
</protein>
<evidence type="ECO:0000313" key="1">
    <source>
        <dbReference type="EMBL" id="GFR86063.1"/>
    </source>
</evidence>
<dbReference type="EMBL" id="BMAT01005044">
    <property type="protein sequence ID" value="GFR86063.1"/>
    <property type="molecule type" value="Genomic_DNA"/>
</dbReference>